<dbReference type="PANTHER" id="PTHR48098:SF6">
    <property type="entry name" value="FERRI-BACILLIBACTIN ESTERASE BESA"/>
    <property type="match status" value="1"/>
</dbReference>
<dbReference type="EMBL" id="GIBP01006531">
    <property type="protein sequence ID" value="NDV35500.1"/>
    <property type="molecule type" value="Transcribed_RNA"/>
</dbReference>
<reference evidence="1" key="1">
    <citation type="journal article" date="2020" name="J. Eukaryot. Microbiol.">
        <title>De novo Sequencing, Assembly and Annotation of the Transcriptome for the Free-Living Testate Amoeba Arcella intermedia.</title>
        <authorList>
            <person name="Ribeiro G.M."/>
            <person name="Porfirio-Sousa A.L."/>
            <person name="Maurer-Alcala X.X."/>
            <person name="Katz L.A."/>
            <person name="Lahr D.J.G."/>
        </authorList>
    </citation>
    <scope>NUCLEOTIDE SEQUENCE</scope>
</reference>
<organism evidence="1">
    <name type="scientific">Arcella intermedia</name>
    <dbReference type="NCBI Taxonomy" id="1963864"/>
    <lineage>
        <taxon>Eukaryota</taxon>
        <taxon>Amoebozoa</taxon>
        <taxon>Tubulinea</taxon>
        <taxon>Elardia</taxon>
        <taxon>Arcellinida</taxon>
        <taxon>Sphaerothecina</taxon>
        <taxon>Arcellidae</taxon>
        <taxon>Arcella</taxon>
    </lineage>
</organism>
<name>A0A6B2LF31_9EUKA</name>
<protein>
    <recommendedName>
        <fullName evidence="2">Esterase</fullName>
    </recommendedName>
</protein>
<dbReference type="SUPFAM" id="SSF53474">
    <property type="entry name" value="alpha/beta-Hydrolases"/>
    <property type="match status" value="1"/>
</dbReference>
<proteinExistence type="predicted"/>
<dbReference type="Gene3D" id="3.40.50.1820">
    <property type="entry name" value="alpha/beta hydrolase"/>
    <property type="match status" value="1"/>
</dbReference>
<evidence type="ECO:0000313" key="1">
    <source>
        <dbReference type="EMBL" id="NDV35500.1"/>
    </source>
</evidence>
<dbReference type="AlphaFoldDB" id="A0A6B2LF31"/>
<dbReference type="InterPro" id="IPR029058">
    <property type="entry name" value="AB_hydrolase_fold"/>
</dbReference>
<dbReference type="PANTHER" id="PTHR48098">
    <property type="entry name" value="ENTEROCHELIN ESTERASE-RELATED"/>
    <property type="match status" value="1"/>
</dbReference>
<sequence>MQNYRDLVIYTPPSYYENTFKKDYPVLFMHDGQNLFNDSTSFGGRSWRCQDTVNRLVVTGDMDEIIIVGIDNTVNRTDELTYSYDPSVQAGGNGDAYLDFVENTVLPFVEQTYRVSKSNRGILGSSLGGLISCYAGWTRSTYSVVGCMSSSFWWNDEDFLNTILTKPKQSPSNVLFYLDSGDSGPDNDDMTQTIAVTQKLQSLGFTLNNNLFYFLDKGGQHNEYYWGSRFWVPMSDLYGSSP</sequence>
<evidence type="ECO:0008006" key="2">
    <source>
        <dbReference type="Google" id="ProtNLM"/>
    </source>
</evidence>
<dbReference type="InterPro" id="IPR000801">
    <property type="entry name" value="Esterase-like"/>
</dbReference>
<dbReference type="InterPro" id="IPR050583">
    <property type="entry name" value="Mycobacterial_A85_antigen"/>
</dbReference>
<dbReference type="Pfam" id="PF00756">
    <property type="entry name" value="Esterase"/>
    <property type="match status" value="1"/>
</dbReference>
<accession>A0A6B2LF31</accession>